<keyword evidence="4 6" id="KW-0862">Zinc</keyword>
<name>A0ABS8W8H3_9GAMM</name>
<comment type="cofactor">
    <cofactor evidence="6">
        <name>Zn(2+)</name>
        <dbReference type="ChEBI" id="CHEBI:29105"/>
    </cofactor>
    <text evidence="6">Binds 1 zinc ion.</text>
</comment>
<evidence type="ECO:0000256" key="2">
    <source>
        <dbReference type="ARBA" id="ARBA00022723"/>
    </source>
</evidence>
<evidence type="ECO:0000313" key="9">
    <source>
        <dbReference type="EMBL" id="MCE2595304.1"/>
    </source>
</evidence>
<dbReference type="Gene3D" id="1.10.1370.20">
    <property type="entry name" value="Oligoendopeptidase f, C-terminal domain"/>
    <property type="match status" value="1"/>
</dbReference>
<evidence type="ECO:0000313" key="10">
    <source>
        <dbReference type="Proteomes" id="UP001201273"/>
    </source>
</evidence>
<keyword evidence="3 6" id="KW-0378">Hydrolase</keyword>
<dbReference type="Proteomes" id="UP001201273">
    <property type="component" value="Unassembled WGS sequence"/>
</dbReference>
<sequence length="609" mass="67615">MTAPTSITAPTWNLSLAYNGLTDPQINRDIAAIEQGITALAQLDPSNIEHLQQALVKAQAIGVTLHTLSSFANCITSVDASNEPAKALDVKMDGLYSQLQQQFSPIQHALIHGSEEQLAQVLAGNEQTGNLTHFAFAYQRERLKSATSLSVKEEQLLSAMQVNGRNAWSRLYDNLTGSIQVTLTLPDNSQETMGLSQAASILYGSDTLRHEAAWRAINQAMTQHQQSFAAILNALAGDRLTEYAKRSDVAVSKGQAPVHFLDPSLFDSRIEAQTLNTMISVTKNNRALGQRAGKLMAQCYGQTCLKPWQEQAAMPASEAEIAEQYSFEQAITIIKQAFTGIDPEMAEFVDYMVENQLIDAAPAPNKRMGAYCTQFANSRTPLVFMTWGNSMSDVITLAHELGHAFHNWVLKDQPRTLANYPMTLAETASIFAENVVRSALMEQATNKQAKLQMLWEEAQSALALLNNIPVRFEFEQAFYTQRSQGELSPAQLSQLMSDTWADWYGDAMDETNPMFWASKLHFSIGSVSFYNYPYLFGYLFSKGVYAQRAAKGNEFYADYKALLADTGAMTAEDLVQKHLGMDIRQADFWQQSLDLIAQDIEQLAQTLEQ</sequence>
<dbReference type="Pfam" id="PF08439">
    <property type="entry name" value="Peptidase_M3_N"/>
    <property type="match status" value="1"/>
</dbReference>
<keyword evidence="5 6" id="KW-0482">Metalloprotease</keyword>
<evidence type="ECO:0000256" key="4">
    <source>
        <dbReference type="ARBA" id="ARBA00022833"/>
    </source>
</evidence>
<organism evidence="9 10">
    <name type="scientific">Motilimonas cestriensis</name>
    <dbReference type="NCBI Taxonomy" id="2742685"/>
    <lineage>
        <taxon>Bacteria</taxon>
        <taxon>Pseudomonadati</taxon>
        <taxon>Pseudomonadota</taxon>
        <taxon>Gammaproteobacteria</taxon>
        <taxon>Alteromonadales</taxon>
        <taxon>Alteromonadales genera incertae sedis</taxon>
        <taxon>Motilimonas</taxon>
    </lineage>
</organism>
<dbReference type="InterPro" id="IPR034006">
    <property type="entry name" value="M3B_PepF_2"/>
</dbReference>
<comment type="caution">
    <text evidence="9">The sequence shown here is derived from an EMBL/GenBank/DDBJ whole genome shotgun (WGS) entry which is preliminary data.</text>
</comment>
<dbReference type="SUPFAM" id="SSF55486">
    <property type="entry name" value="Metalloproteases ('zincins'), catalytic domain"/>
    <property type="match status" value="1"/>
</dbReference>
<dbReference type="Pfam" id="PF01432">
    <property type="entry name" value="Peptidase_M3"/>
    <property type="match status" value="1"/>
</dbReference>
<protein>
    <submittedName>
        <fullName evidence="9">M3 family oligoendopeptidase</fullName>
    </submittedName>
</protein>
<dbReference type="RefSeq" id="WP_233052793.1">
    <property type="nucleotide sequence ID" value="NZ_JAIMJA010000009.1"/>
</dbReference>
<feature type="domain" description="Oligopeptidase F N-terminal" evidence="8">
    <location>
        <begin position="115"/>
        <end position="179"/>
    </location>
</feature>
<dbReference type="InterPro" id="IPR001567">
    <property type="entry name" value="Pept_M3A_M3B_dom"/>
</dbReference>
<evidence type="ECO:0000256" key="6">
    <source>
        <dbReference type="RuleBase" id="RU003435"/>
    </source>
</evidence>
<dbReference type="PANTHER" id="PTHR34217">
    <property type="entry name" value="METAL-DEPENDENT CARBOXYPEPTIDASE"/>
    <property type="match status" value="1"/>
</dbReference>
<dbReference type="Gene3D" id="1.20.140.70">
    <property type="entry name" value="Oligopeptidase f, N-terminal domain"/>
    <property type="match status" value="1"/>
</dbReference>
<dbReference type="InterPro" id="IPR042088">
    <property type="entry name" value="OligoPept_F_C"/>
</dbReference>
<dbReference type="InterPro" id="IPR011977">
    <property type="entry name" value="Pept_M3B_clade3"/>
</dbReference>
<proteinExistence type="inferred from homology"/>
<evidence type="ECO:0000256" key="1">
    <source>
        <dbReference type="ARBA" id="ARBA00022670"/>
    </source>
</evidence>
<feature type="domain" description="Peptidase M3A/M3B catalytic" evidence="7">
    <location>
        <begin position="211"/>
        <end position="593"/>
    </location>
</feature>
<dbReference type="NCBIfam" id="TIGR02290">
    <property type="entry name" value="M3_fam_3"/>
    <property type="match status" value="1"/>
</dbReference>
<dbReference type="CDD" id="cd09607">
    <property type="entry name" value="M3B_PepF"/>
    <property type="match status" value="1"/>
</dbReference>
<dbReference type="EMBL" id="JAIMJA010000009">
    <property type="protein sequence ID" value="MCE2595304.1"/>
    <property type="molecule type" value="Genomic_DNA"/>
</dbReference>
<dbReference type="InterPro" id="IPR013647">
    <property type="entry name" value="OligopepF_N_dom"/>
</dbReference>
<keyword evidence="1 6" id="KW-0645">Protease</keyword>
<keyword evidence="2 6" id="KW-0479">Metal-binding</keyword>
<evidence type="ECO:0000259" key="8">
    <source>
        <dbReference type="Pfam" id="PF08439"/>
    </source>
</evidence>
<accession>A0ABS8W8H3</accession>
<dbReference type="InterPro" id="IPR001333">
    <property type="entry name" value="Peptidase_M32_Taq"/>
</dbReference>
<reference evidence="9 10" key="1">
    <citation type="journal article" date="2022" name="Environ. Microbiol. Rep.">
        <title>Eco-phylogenetic analyses reveal divergent evolution of vitamin B12 metabolism in the marine bacterial family 'Psychromonadaceae'.</title>
        <authorList>
            <person name="Jin X."/>
            <person name="Yang Y."/>
            <person name="Cao H."/>
            <person name="Gao B."/>
            <person name="Zhao Z."/>
        </authorList>
    </citation>
    <scope>NUCLEOTIDE SEQUENCE [LARGE SCALE GENOMIC DNA]</scope>
    <source>
        <strain evidence="9 10">MKS20</strain>
    </source>
</reference>
<evidence type="ECO:0000256" key="3">
    <source>
        <dbReference type="ARBA" id="ARBA00022801"/>
    </source>
</evidence>
<evidence type="ECO:0000259" key="7">
    <source>
        <dbReference type="Pfam" id="PF01432"/>
    </source>
</evidence>
<comment type="similarity">
    <text evidence="6">Belongs to the peptidase M3 family.</text>
</comment>
<evidence type="ECO:0000256" key="5">
    <source>
        <dbReference type="ARBA" id="ARBA00023049"/>
    </source>
</evidence>
<dbReference type="PANTHER" id="PTHR34217:SF1">
    <property type="entry name" value="CARBOXYPEPTIDASE 1"/>
    <property type="match status" value="1"/>
</dbReference>
<gene>
    <name evidence="9" type="ORF">K6Y31_10800</name>
</gene>
<keyword evidence="10" id="KW-1185">Reference proteome</keyword>